<dbReference type="InterPro" id="IPR052179">
    <property type="entry name" value="DD-CPase-like"/>
</dbReference>
<dbReference type="SUPFAM" id="SSF55166">
    <property type="entry name" value="Hedgehog/DD-peptidase"/>
    <property type="match status" value="1"/>
</dbReference>
<evidence type="ECO:0000259" key="1">
    <source>
        <dbReference type="Pfam" id="PF02557"/>
    </source>
</evidence>
<sequence>MQHWLGQDESHLVEVEGKHRLQAEVRDNFLRMRQAAQAAGIDLQMVSSFRSFAQQCAIWRRKWQGELPLYALDNTLIDSATLNDTQRLHAMLLWSALPGGSRHHWGTDIDVYDKARVEASGIEFQLISSEYEPPGPCSELSHWLAENAANFGFVRPYAKYVGGIGAEPWHLSYAPIATQIEQQFDPNALKRTILDANLPASSLIAEHFDELYRRYVRNQGATDA</sequence>
<dbReference type="RefSeq" id="WP_289365646.1">
    <property type="nucleotide sequence ID" value="NZ_JAUCBP010000007.1"/>
</dbReference>
<dbReference type="EMBL" id="JAUCBP010000007">
    <property type="protein sequence ID" value="MDM7861167.1"/>
    <property type="molecule type" value="Genomic_DNA"/>
</dbReference>
<reference evidence="2 3" key="1">
    <citation type="submission" date="2023-06" db="EMBL/GenBank/DDBJ databases">
        <title>Alteromonas sp. ASW11-36 isolated from intertidal sand.</title>
        <authorList>
            <person name="Li Y."/>
        </authorList>
    </citation>
    <scope>NUCLEOTIDE SEQUENCE [LARGE SCALE GENOMIC DNA]</scope>
    <source>
        <strain evidence="2 3">ASW11-36</strain>
    </source>
</reference>
<dbReference type="InterPro" id="IPR003709">
    <property type="entry name" value="VanY-like_core_dom"/>
</dbReference>
<comment type="caution">
    <text evidence="2">The sequence shown here is derived from an EMBL/GenBank/DDBJ whole genome shotgun (WGS) entry which is preliminary data.</text>
</comment>
<dbReference type="PANTHER" id="PTHR34385">
    <property type="entry name" value="D-ALANYL-D-ALANINE CARBOXYPEPTIDASE"/>
    <property type="match status" value="1"/>
</dbReference>
<proteinExistence type="predicted"/>
<feature type="domain" description="D-alanyl-D-alanine carboxypeptidase-like core" evidence="1">
    <location>
        <begin position="18"/>
        <end position="175"/>
    </location>
</feature>
<accession>A0ABT7T025</accession>
<dbReference type="PANTHER" id="PTHR34385:SF1">
    <property type="entry name" value="PEPTIDOGLYCAN L-ALANYL-D-GLUTAMATE ENDOPEPTIDASE CWLK"/>
    <property type="match status" value="1"/>
</dbReference>
<dbReference type="Gene3D" id="3.30.1380.10">
    <property type="match status" value="1"/>
</dbReference>
<organism evidence="2 3">
    <name type="scientific">Alteromonas arenosi</name>
    <dbReference type="NCBI Taxonomy" id="3055817"/>
    <lineage>
        <taxon>Bacteria</taxon>
        <taxon>Pseudomonadati</taxon>
        <taxon>Pseudomonadota</taxon>
        <taxon>Gammaproteobacteria</taxon>
        <taxon>Alteromonadales</taxon>
        <taxon>Alteromonadaceae</taxon>
        <taxon>Alteromonas/Salinimonas group</taxon>
        <taxon>Alteromonas</taxon>
    </lineage>
</organism>
<dbReference type="Pfam" id="PF02557">
    <property type="entry name" value="VanY"/>
    <property type="match status" value="1"/>
</dbReference>
<name>A0ABT7T025_9ALTE</name>
<protein>
    <submittedName>
        <fullName evidence="2">M15 family metallopeptidase</fullName>
    </submittedName>
</protein>
<gene>
    <name evidence="2" type="ORF">QTP81_11215</name>
</gene>
<dbReference type="Proteomes" id="UP001234343">
    <property type="component" value="Unassembled WGS sequence"/>
</dbReference>
<evidence type="ECO:0000313" key="2">
    <source>
        <dbReference type="EMBL" id="MDM7861167.1"/>
    </source>
</evidence>
<keyword evidence="3" id="KW-1185">Reference proteome</keyword>
<dbReference type="CDD" id="cd14847">
    <property type="entry name" value="DD-carboxypeptidase_like"/>
    <property type="match status" value="1"/>
</dbReference>
<dbReference type="InterPro" id="IPR009045">
    <property type="entry name" value="Zn_M74/Hedgehog-like"/>
</dbReference>
<evidence type="ECO:0000313" key="3">
    <source>
        <dbReference type="Proteomes" id="UP001234343"/>
    </source>
</evidence>